<dbReference type="EMBL" id="BGZK01000254">
    <property type="protein sequence ID" value="GBP32066.1"/>
    <property type="molecule type" value="Genomic_DNA"/>
</dbReference>
<protein>
    <submittedName>
        <fullName evidence="8">Vacuolar protein sorting-associated protein 13D</fullName>
    </submittedName>
</protein>
<evidence type="ECO:0000256" key="2">
    <source>
        <dbReference type="ARBA" id="ARBA00022448"/>
    </source>
</evidence>
<name>A0A4C1V196_EUMVA</name>
<dbReference type="GO" id="GO:0045053">
    <property type="term" value="P:protein retention in Golgi apparatus"/>
    <property type="evidence" value="ECO:0007669"/>
    <property type="project" value="TreeGrafter"/>
</dbReference>
<feature type="region of interest" description="Disordered" evidence="4">
    <location>
        <begin position="600"/>
        <end position="622"/>
    </location>
</feature>
<accession>A0A4C1V196</accession>
<organism evidence="8 9">
    <name type="scientific">Eumeta variegata</name>
    <name type="common">Bagworm moth</name>
    <name type="synonym">Eumeta japonica</name>
    <dbReference type="NCBI Taxonomy" id="151549"/>
    <lineage>
        <taxon>Eukaryota</taxon>
        <taxon>Metazoa</taxon>
        <taxon>Ecdysozoa</taxon>
        <taxon>Arthropoda</taxon>
        <taxon>Hexapoda</taxon>
        <taxon>Insecta</taxon>
        <taxon>Pterygota</taxon>
        <taxon>Neoptera</taxon>
        <taxon>Endopterygota</taxon>
        <taxon>Lepidoptera</taxon>
        <taxon>Glossata</taxon>
        <taxon>Ditrysia</taxon>
        <taxon>Tineoidea</taxon>
        <taxon>Psychidae</taxon>
        <taxon>Oiketicinae</taxon>
        <taxon>Eumeta</taxon>
    </lineage>
</organism>
<feature type="region of interest" description="Disordered" evidence="4">
    <location>
        <begin position="2411"/>
        <end position="2451"/>
    </location>
</feature>
<feature type="domain" description="VPS13-like middle region" evidence="6">
    <location>
        <begin position="2041"/>
        <end position="2686"/>
    </location>
</feature>
<dbReference type="InterPro" id="IPR009543">
    <property type="entry name" value="VPS13_VAB"/>
</dbReference>
<evidence type="ECO:0000256" key="4">
    <source>
        <dbReference type="SAM" id="MobiDB-lite"/>
    </source>
</evidence>
<feature type="compositionally biased region" description="Low complexity" evidence="4">
    <location>
        <begin position="1024"/>
        <end position="1036"/>
    </location>
</feature>
<dbReference type="InterPro" id="IPR026854">
    <property type="entry name" value="VPS13_N"/>
</dbReference>
<feature type="domain" description="Vacuolar protein sorting-associated protein 13 VPS13 adaptor binding" evidence="7">
    <location>
        <begin position="3033"/>
        <end position="3481"/>
    </location>
</feature>
<gene>
    <name evidence="8" type="primary">VPS13D</name>
    <name evidence="8" type="ORF">EVAR_21100_1</name>
</gene>
<dbReference type="CDD" id="cd23453">
    <property type="entry name" value="beta-trefoil_Ricin_VPS13D"/>
    <property type="match status" value="1"/>
</dbReference>
<keyword evidence="3" id="KW-0445">Lipid transport</keyword>
<feature type="region of interest" description="Disordered" evidence="4">
    <location>
        <begin position="2811"/>
        <end position="2831"/>
    </location>
</feature>
<feature type="compositionally biased region" description="Basic and acidic residues" evidence="4">
    <location>
        <begin position="2436"/>
        <end position="2447"/>
    </location>
</feature>
<evidence type="ECO:0000256" key="1">
    <source>
        <dbReference type="ARBA" id="ARBA00006545"/>
    </source>
</evidence>
<comment type="caution">
    <text evidence="8">The sequence shown here is derived from an EMBL/GenBank/DDBJ whole genome shotgun (WGS) entry which is preliminary data.</text>
</comment>
<comment type="similarity">
    <text evidence="1">Belongs to the VPS13 family.</text>
</comment>
<feature type="domain" description="Chorein N-terminal" evidence="5">
    <location>
        <begin position="1"/>
        <end position="1016"/>
    </location>
</feature>
<evidence type="ECO:0000259" key="6">
    <source>
        <dbReference type="Pfam" id="PF25033"/>
    </source>
</evidence>
<dbReference type="InterPro" id="IPR026847">
    <property type="entry name" value="VPS13"/>
</dbReference>
<evidence type="ECO:0000313" key="9">
    <source>
        <dbReference type="Proteomes" id="UP000299102"/>
    </source>
</evidence>
<feature type="region of interest" description="Disordered" evidence="4">
    <location>
        <begin position="3591"/>
        <end position="3618"/>
    </location>
</feature>
<dbReference type="PANTHER" id="PTHR16166:SF141">
    <property type="entry name" value="INTERMEMBRANE LIPID TRANSFER PROTEIN VPS13D"/>
    <property type="match status" value="1"/>
</dbReference>
<dbReference type="Pfam" id="PF12624">
    <property type="entry name" value="VPS13_N"/>
    <property type="match status" value="1"/>
</dbReference>
<dbReference type="GO" id="GO:0006869">
    <property type="term" value="P:lipid transport"/>
    <property type="evidence" value="ECO:0007669"/>
    <property type="project" value="UniProtKB-KW"/>
</dbReference>
<evidence type="ECO:0000259" key="7">
    <source>
        <dbReference type="Pfam" id="PF25036"/>
    </source>
</evidence>
<dbReference type="PANTHER" id="PTHR16166">
    <property type="entry name" value="VACUOLAR PROTEIN SORTING-ASSOCIATED PROTEIN VPS13"/>
    <property type="match status" value="1"/>
</dbReference>
<proteinExistence type="inferred from homology"/>
<keyword evidence="2" id="KW-0813">Transport</keyword>
<dbReference type="GO" id="GO:0007005">
    <property type="term" value="P:mitochondrion organization"/>
    <property type="evidence" value="ECO:0007669"/>
    <property type="project" value="TreeGrafter"/>
</dbReference>
<feature type="compositionally biased region" description="Polar residues" evidence="4">
    <location>
        <begin position="600"/>
        <end position="610"/>
    </location>
</feature>
<feature type="compositionally biased region" description="Polar residues" evidence="4">
    <location>
        <begin position="1947"/>
        <end position="1959"/>
    </location>
</feature>
<feature type="region of interest" description="Disordered" evidence="4">
    <location>
        <begin position="3755"/>
        <end position="3781"/>
    </location>
</feature>
<dbReference type="Proteomes" id="UP000299102">
    <property type="component" value="Unassembled WGS sequence"/>
</dbReference>
<reference evidence="8 9" key="1">
    <citation type="journal article" date="2019" name="Commun. Biol.">
        <title>The bagworm genome reveals a unique fibroin gene that provides high tensile strength.</title>
        <authorList>
            <person name="Kono N."/>
            <person name="Nakamura H."/>
            <person name="Ohtoshi R."/>
            <person name="Tomita M."/>
            <person name="Numata K."/>
            <person name="Arakawa K."/>
        </authorList>
    </citation>
    <scope>NUCLEOTIDE SEQUENCE [LARGE SCALE GENOMIC DNA]</scope>
</reference>
<dbReference type="Pfam" id="PF25036">
    <property type="entry name" value="VPS13_VAB"/>
    <property type="match status" value="1"/>
</dbReference>
<feature type="region of interest" description="Disordered" evidence="4">
    <location>
        <begin position="1220"/>
        <end position="1240"/>
    </location>
</feature>
<feature type="region of interest" description="Disordered" evidence="4">
    <location>
        <begin position="1921"/>
        <end position="1959"/>
    </location>
</feature>
<feature type="compositionally biased region" description="Low complexity" evidence="4">
    <location>
        <begin position="612"/>
        <end position="622"/>
    </location>
</feature>
<evidence type="ECO:0000259" key="5">
    <source>
        <dbReference type="Pfam" id="PF12624"/>
    </source>
</evidence>
<dbReference type="GO" id="GO:0006623">
    <property type="term" value="P:protein targeting to vacuole"/>
    <property type="evidence" value="ECO:0007669"/>
    <property type="project" value="TreeGrafter"/>
</dbReference>
<feature type="region of interest" description="Disordered" evidence="4">
    <location>
        <begin position="1801"/>
        <end position="1830"/>
    </location>
</feature>
<dbReference type="Pfam" id="PF25033">
    <property type="entry name" value="VPS13_M"/>
    <property type="match status" value="1"/>
</dbReference>
<dbReference type="OrthoDB" id="272810at2759"/>
<feature type="region of interest" description="Disordered" evidence="4">
    <location>
        <begin position="1017"/>
        <end position="1039"/>
    </location>
</feature>
<dbReference type="STRING" id="151549.A0A4C1V196"/>
<dbReference type="InterPro" id="IPR056747">
    <property type="entry name" value="VPS13-like_M"/>
</dbReference>
<evidence type="ECO:0000256" key="3">
    <source>
        <dbReference type="ARBA" id="ARBA00023055"/>
    </source>
</evidence>
<evidence type="ECO:0000313" key="8">
    <source>
        <dbReference type="EMBL" id="GBP32066.1"/>
    </source>
</evidence>
<sequence length="4341" mass="475068">MLEGLVAWVLNNYLGKYVENLNTDQLSVALLSGKVELENLPLRKDALRHIGLPIEVKAGFIGKVQLHVPVRQIRSAPWLITIEKLYLVASPVNIDEWDSALEAHIAHERKVALLDALEAQWRAENEVQDGSYYATSYSSWLSYGTGLLANIIENLQLKLNDVHIRYEDTLTCGRAFACGLTVESLSAESCDSNWQRCFTVLGSDNEGCSFKLMELQKMALYWDAIPVPTGLLANYTLSEFTTHMSQTWMANHSYLVAPSTAVARVRRERCEQPLRSRLRPRITCNLTLDRVNLDLTDRQYSEAVGCFRGLERIGRLREFRALRPALAVVGNARAWWIYALRSHYPRHHWMDPKPTWESCLDRARKTREYVSICLSMLTNPAATLSAEQKAHKDEFEWATPLYLLKPLREIAMRKVPRAKPTTEIDKPNDTGRSVLLHWFPQWWGWYGSKAEPVVPIDDSAVQPAPSVSAPTPALEEEILDVIADSIENNTLLKRDTVFGQFEFTLNKGCLNLSVVNSDECDASTRLELQFERVRARLESRPRAASHALSVELGTVCLRDRLTPNTLFPILIAPHGLIRDGLSAMNVTSNVMSWCRAHQSPSAGSGSTPALGTTAAHTSTSTTTPEPLFHLAYEKRPFGCNSDYKLYVKSQALEVVYNGEAVRWLSEFVCSAWGSDGRRDTPSAPLSGAYAHMRQTTKMHLMNQWEHILQGELGERSSWQVELDISAPQIMLVEDFTDKDGIVLVVDFGKMHLTNCEPADLQLQRDDEDGELFMTPCSTPPASLLSPVSPPSAQQQLDHDCLHRRLYDRYNIELSDLQVLVGRARDNWKYAHTKTTSSLHLLDRFSISLQAERRVVYTSDPQFPSATLCGTLPALVVHLSEQKLAAVRDITSHLAAYHAGGGEVHSSSELGSQQSLSASSECSEGERSEHTDHSSHLNSRLFLLQFAVDQLSLEVQSRGRSIAEVQVCGVRAAFTQRPLDYSLSLSVHSLLLVDALQTYGPDFELLVASHKHVGMDCASGSIRGSEPTSPTSPASPEVRAPPSHVFAAALSSLHAAANKLLGSSEAAERASPAPMGAPASGWGAPGLVDSEALIAVELCVVRGEEDLRIANILFNNLDIIAVLVVPAVAGSKYTTPDQTTGSNSDSMFCHPSSAPAECTNEDLLKFDVGGCGRKVSQTAAAGVRPFGLDRSRRGACGRRAPNQETIVELIGFTQRVFGKKWGGPRKASSDPRLEEQGGASGVKAGASLLSIAPGGEERITEVRTDITFDFHRLGVLLLRAEAQDDKESVEVRGSLGGLQVVSLCEGAGVHTRIVSVGQEGLELPGPPPAARLLTALTHQVYRGAATDGFAGAPDDKAFVFNIKRTVDAADSEDGHEVVHADVSVHVASVWYTHSGGALAELQSCLAEFKQYLANLARSIRAAAADMAIGLVQPRHVLIIYQYQDSLYVNPKLSQSTEGVSPRRVRTVSSGGLLDEDPVTDHLSSDRIILSVSVELETPVVVVPRTAGSAQVLVAHLGRMCLANRPGPPARPRYHVRVTDITLFSLDISNRLKKYNISVDSMQSIYDAGSEGKPMLHDTALHLSLEYNDSPQSVSQLKCEISGKIVGGLRVSSTREQYEQLLDTIRYLTETWQPPAPPAQTASTGTDQPDAGAVHTLKLDPHVRAQVLAVRPPDPLTQPTDKPTPLKANFQIPSFTVELKSDFGPGERSLVELSFRDFDVNYEKLESYETFVQVSLHSITMEDLTQDVESKHRMLMVSHTPQLPKAVFISKSCPDFVTEYSGDDMSNVSSTYHLKRSRYSLPGELDASLNGGSKRDRDGESTPTPTWSLADVSNEHRVPDDDYCDAGTSGVLAADVPEISCGDDNLVWISIHMRDPRHPHFEDKYNKIMKQTKVDFNCLNLVVSIDSWVAVLDFFGVNGDDPISPPVSGDEPSQPLRVQPSPLEAESPSRPNTDVGSTETEMSIRSLSVVLVGSRGEVCRANVSRLCLHAVADAAAATRSLHGRLGALSLADLTPHGVLWRDRFLTHGQHALTFDYRRLNSSEAAAEGYDSTLQLEMSSVSYVHTKRFVVEVQTFFREFSLLQRVLAQARQKVSIVGSVSRTNRLRVQVACSSPMIVVPVSSRSRLALVSDLGQLSCDNIFKRAGEPGTVSVLKDSTQSSSCVLDVRTVRLERVSLWCGVRARGAGVCVMRQGILLLSDTCHLHLQIELNTSDVHDVADMTIHGTLNTLECSLDPEQYRLVRGVLAHNLGENVEDLASPTPVVAPIVTPAAPTVAPSLSEEAVWTLLSINLDLQNVTVKLEPEHGVSSLACINFIKSRLLVETYSDFSQDIDLVSQEILVSDTRYQLEPANRRGNVFSHIVQPMAEHQHAVQAEVHARKRRDSSAYTILVNNMRLMAIFDWWEAVNQFIMQPPSPDSDVERPHARATGESSIGPRVGHTKEHRESHAPADSEQVELKLNITESQVVLVEDASVWDTNAVILKSTTVITYHGWDAAKPVSCALNNCEVFSCVLGLEDETALAIVDPATLNIELRRGNVLHIQMGTLNLRLSYHDMRMFASMLRSLPAQARLAAAVNKSDNEMELKSMPANSEHMSESARILAGLGFSRRDCNMALAVCAGRVDDAALWLTLHAAPEHAAPRHSQLSNDATHNSLWPLTAVQVRADCVTLCVIDDCLDSDVPLLEVSLSELLLEQDLRDAEDSFEDPTLVSTPQGPPVTTAAWEMGGRRLSAGGGRLGALLSADYYNRVLSGWEPFIEPWRCEANWEYACLSSASRRLQVEVASTQTLNTNVTSTLIELVQLVRRNWTADYYAPQVAPSTEQSPKSSPPGHRRRSPFVPFALRNYTGHRLWFTTLVTMSDVLTEGTELSGVDDSWTLVRPGETEPFSFGARRVRGRAAGDAVRLHQLGVRVDGWAALGPVCVDRVGVFFRLASHNKTGATARVVLEVSLEGSARKLVTVRSALQLVNRLPHAVEVRVDRAPTAVVAERNALGALAGLRRAAPAFQPHRLPLLKHPLLVPSLAFDNSAQWGISSSRTEQVGAGEWWAVPLSAGASPLWVRPLTSGVLLYLYSTRPLQWARVARRPPAPPDRPQLDHYQCHSTGDNVYRFGCVVIRERFPDDRPNLAGHTLVLVPALRLENLLPVELHYRVATVNEPAVPRTPLLPGSTNTFHEVNTEEGVEIAVKLDGFGWSTPLSVAPAGGSSFGTRLKLLDVRGRRLYLNARTHMHASDGVKVSISAPYWLVNRTGLPLVFRQEGVASEAAGQFEEHEVARMVAPLLFSFAEAEGGPTVCARLGHGIPGNAEWCSSFGLGPGTAVKRLGVRGGGASERVFAVGVSVRVGRGRYRHTNIATLYPRYQLHNNTSYNLQFAQKCFATTLNDPGAMATHISAVSGCYIPFHWPRWDRERLLCVRVGETTHCNWSGGFRIDETRSLHVACRELLGSYYLLRVEVVVQGATHFVVLTDAESLPPPLRLENYSPIAVMFHQVGGGEESVLGAHTSTAWAQPEPDGPAALTLRAPGGPRLTLPLDALERVHKLTYQNFIYVAFTGLKKPVKSDEASSGNATAADDNVLVLEVPVGSTRVVLNRKRYGDRSQLWRRGPNKQLIHEGSSPPQPSNAHDSQDAVLSPHAMVLDIEGPAPRPGTSTGLALRRADPRRVSTQAWRVVHPGRMCCAHANLCVQPEDGIFGLRPGSRVVLGMPGSSAAGVGSGSRCAASGLPAEQVVSWQTMRPGSGHLDVSVLADGPTRVVRILDHCSPNNGWLEGEEDQQKVTRNGGDGASGTHTHSAREWSVRVRMAGLGVSLVSRTPAEELAYALFAGILMEFAGSSRATSLNLSVHDMQWDNQLLGTPSPVLLYCTRERGGGTAAPSGLPAMHAAVELMPWPLRRYNACFFRHLMVSLRPLAVRLEERLILKLCVWAALPDDDAATEEPDEAEFETHRMLDEVTAAHARRYYFGVIKITPSQVRLSMCTANKLESELAVLKRRLGLTLIRFEDAAVELEPFVRWHPFETSHYLLRQVVKHFKDELKWQAAKILGSVDFLGNPLGFVADVSEGVSGLIYEGNVGALFKNVTHGISNSAAKVTESLGDGLERMVVDEAHEETRRRIRHAGGGSHLAAGFRGLGLGILGGMTSLVKHSYEGATQEGIPGFLAGVGKGLVGTVTKPMIGVLDLAAETASAVRDTSRSADKWVPERVRGPRCAAGPGGLLPRYSSTQSAGAQYLYQINGSDYSEGFLAYEIIRDTPHDIRALLSTDCLRIFTCKNGAPQVVMETHLSNLVSCTVVCVEGAHLVELGVRGAGAEGVRRPRVQCDSAALATWVARHAAYARRLYHERAHTLRPHADLPYGL</sequence>
<keyword evidence="9" id="KW-1185">Reference proteome</keyword>